<dbReference type="Proteomes" id="UP000195729">
    <property type="component" value="Chromosome"/>
</dbReference>
<dbReference type="Proteomes" id="UP000195814">
    <property type="component" value="Chromosome"/>
</dbReference>
<accession>A0A1Y0LHR9</accession>
<gene>
    <name evidence="1" type="ORF">A7K98_07420</name>
    <name evidence="2" type="ORF">A7K99_07420</name>
</gene>
<organism evidence="1 4">
    <name type="scientific">Tatumella citrea</name>
    <name type="common">Pantoea citrea</name>
    <dbReference type="NCBI Taxonomy" id="53336"/>
    <lineage>
        <taxon>Bacteria</taxon>
        <taxon>Pseudomonadati</taxon>
        <taxon>Pseudomonadota</taxon>
        <taxon>Gammaproteobacteria</taxon>
        <taxon>Enterobacterales</taxon>
        <taxon>Erwiniaceae</taxon>
        <taxon>Tatumella</taxon>
    </lineage>
</organism>
<name>A0A1Y0LHR9_TATCI</name>
<dbReference type="EMBL" id="CP015579">
    <property type="protein sequence ID" value="ARU93618.1"/>
    <property type="molecule type" value="Genomic_DNA"/>
</dbReference>
<dbReference type="OrthoDB" id="6492424at2"/>
<keyword evidence="3" id="KW-1185">Reference proteome</keyword>
<proteinExistence type="predicted"/>
<dbReference type="KEGG" id="tci:A7K98_07420"/>
<dbReference type="EMBL" id="CP015581">
    <property type="protein sequence ID" value="ARU97656.1"/>
    <property type="molecule type" value="Genomic_DNA"/>
</dbReference>
<dbReference type="AlphaFoldDB" id="A0A1Y0LHR9"/>
<protein>
    <submittedName>
        <fullName evidence="1">Uncharacterized protein</fullName>
    </submittedName>
</protein>
<evidence type="ECO:0000313" key="2">
    <source>
        <dbReference type="EMBL" id="ARU97656.1"/>
    </source>
</evidence>
<evidence type="ECO:0000313" key="1">
    <source>
        <dbReference type="EMBL" id="ARU93618.1"/>
    </source>
</evidence>
<evidence type="ECO:0000313" key="4">
    <source>
        <dbReference type="Proteomes" id="UP000195814"/>
    </source>
</evidence>
<dbReference type="RefSeq" id="WP_087487980.1">
    <property type="nucleotide sequence ID" value="NZ_CP015579.1"/>
</dbReference>
<reference evidence="3 4" key="1">
    <citation type="submission" date="2016-05" db="EMBL/GenBank/DDBJ databases">
        <title>Complete genome sequence of two 2,5-diketo-D-glunonic acid producing strain Tatumella citrea.</title>
        <authorList>
            <person name="Duan C."/>
            <person name="Yang J."/>
            <person name="Yang S."/>
        </authorList>
    </citation>
    <scope>NUCLEOTIDE SEQUENCE [LARGE SCALE GENOMIC DNA]</scope>
    <source>
        <strain evidence="2 3">ATCC 39140</strain>
        <strain evidence="1 4">DSM 13699</strain>
    </source>
</reference>
<evidence type="ECO:0000313" key="3">
    <source>
        <dbReference type="Proteomes" id="UP000195729"/>
    </source>
</evidence>
<sequence>MNNSKPEEAMTFGELLTLIHQQQQRLQVLESSFSQLITLLSPGLQQQLVSYLSVQAGVLENEPDLQKQYADLASDIQNRTLPDSTVSPDIPG</sequence>